<comment type="subcellular location">
    <subcellularLocation>
        <location evidence="1">Cell membrane</location>
        <topology evidence="1">Multi-pass membrane protein</topology>
    </subcellularLocation>
</comment>
<dbReference type="PATRIC" id="fig|66876.3.peg.1052"/>
<feature type="transmembrane region" description="Helical" evidence="6">
    <location>
        <begin position="40"/>
        <end position="59"/>
    </location>
</feature>
<evidence type="ECO:0000256" key="2">
    <source>
        <dbReference type="ARBA" id="ARBA00022475"/>
    </source>
</evidence>
<organism evidence="8 9">
    <name type="scientific">Streptomyces chattanoogensis</name>
    <dbReference type="NCBI Taxonomy" id="66876"/>
    <lineage>
        <taxon>Bacteria</taxon>
        <taxon>Bacillati</taxon>
        <taxon>Actinomycetota</taxon>
        <taxon>Actinomycetes</taxon>
        <taxon>Kitasatosporales</taxon>
        <taxon>Streptomycetaceae</taxon>
        <taxon>Streptomyces</taxon>
    </lineage>
</organism>
<feature type="transmembrane region" description="Helical" evidence="6">
    <location>
        <begin position="292"/>
        <end position="312"/>
    </location>
</feature>
<gene>
    <name evidence="8" type="ORF">ADL29_04760</name>
</gene>
<evidence type="ECO:0000313" key="9">
    <source>
        <dbReference type="Proteomes" id="UP000037982"/>
    </source>
</evidence>
<feature type="transmembrane region" description="Helical" evidence="6">
    <location>
        <begin position="358"/>
        <end position="378"/>
    </location>
</feature>
<dbReference type="Pfam" id="PF07690">
    <property type="entry name" value="MFS_1"/>
    <property type="match status" value="1"/>
</dbReference>
<dbReference type="InterPro" id="IPR050189">
    <property type="entry name" value="MFS_Efflux_Transporters"/>
</dbReference>
<evidence type="ECO:0000256" key="1">
    <source>
        <dbReference type="ARBA" id="ARBA00004651"/>
    </source>
</evidence>
<keyword evidence="9" id="KW-1185">Reference proteome</keyword>
<evidence type="ECO:0000256" key="4">
    <source>
        <dbReference type="ARBA" id="ARBA00022989"/>
    </source>
</evidence>
<dbReference type="Gene3D" id="1.20.1250.20">
    <property type="entry name" value="MFS general substrate transporter like domains"/>
    <property type="match status" value="2"/>
</dbReference>
<feature type="transmembrane region" description="Helical" evidence="6">
    <location>
        <begin position="266"/>
        <end position="286"/>
    </location>
</feature>
<keyword evidence="5 6" id="KW-0472">Membrane</keyword>
<dbReference type="PANTHER" id="PTHR43124:SF3">
    <property type="entry name" value="CHLORAMPHENICOL EFFLUX PUMP RV0191"/>
    <property type="match status" value="1"/>
</dbReference>
<sequence>MPIAVYVLGLSVFALGTSEFMLSGILQPLARDLDVSIPQAGLLVSAFAIGMVVGAPVLAAATLRLPRRTTLIALLGLFGLGQVAGAVAPTYGVLFASRVVSALACAGFWAVGAAVAVSLVPVTARARAMAVMVGGLSIANIAGVPAGALLGQHAGWRSAFWAVAALAAIGLLGVIALVPRVPVPTGDERPQLRRELAIYKDKQVWLALTATALNGAAVFALFSYLSPLLTDTAGLAESWVPTVLALFGVGALIGTFIGGRIADAHLFGTLFVGISASTSVLALLALTAHSPIAAVALSLMLGVTAFTTAPALNARMFNVANAAPTLAGATTTAAFNIGNTLGPWLGGLAIGAHWGYPSVAWTGAALAAGAVVVTAVAFRLHRSADHRSTLVASSAGVAPTLEKAAAEQH</sequence>
<keyword evidence="4 6" id="KW-1133">Transmembrane helix</keyword>
<keyword evidence="2" id="KW-1003">Cell membrane</keyword>
<dbReference type="GO" id="GO:0022857">
    <property type="term" value="F:transmembrane transporter activity"/>
    <property type="evidence" value="ECO:0007669"/>
    <property type="project" value="InterPro"/>
</dbReference>
<dbReference type="PANTHER" id="PTHR43124">
    <property type="entry name" value="PURINE EFFLUX PUMP PBUE"/>
    <property type="match status" value="1"/>
</dbReference>
<evidence type="ECO:0000256" key="3">
    <source>
        <dbReference type="ARBA" id="ARBA00022692"/>
    </source>
</evidence>
<accession>A0A0N0XZC1</accession>
<dbReference type="NCBIfam" id="NF033135">
    <property type="entry name" value="cmx_cmrA"/>
    <property type="match status" value="1"/>
</dbReference>
<evidence type="ECO:0000256" key="5">
    <source>
        <dbReference type="ARBA" id="ARBA00023136"/>
    </source>
</evidence>
<reference evidence="9" key="1">
    <citation type="submission" date="2015-07" db="EMBL/GenBank/DDBJ databases">
        <authorList>
            <person name="Ju K.-S."/>
            <person name="Doroghazi J.R."/>
            <person name="Metcalf W.W."/>
        </authorList>
    </citation>
    <scope>NUCLEOTIDE SEQUENCE [LARGE SCALE GENOMIC DNA]</scope>
    <source>
        <strain evidence="9">NRRL ISP-5002</strain>
    </source>
</reference>
<evidence type="ECO:0000259" key="7">
    <source>
        <dbReference type="PROSITE" id="PS50850"/>
    </source>
</evidence>
<dbReference type="SUPFAM" id="SSF103473">
    <property type="entry name" value="MFS general substrate transporter"/>
    <property type="match status" value="1"/>
</dbReference>
<protein>
    <submittedName>
        <fullName evidence="8">Chemotaxis protein</fullName>
    </submittedName>
</protein>
<keyword evidence="3 6" id="KW-0812">Transmembrane</keyword>
<dbReference type="InterPro" id="IPR020846">
    <property type="entry name" value="MFS_dom"/>
</dbReference>
<feature type="transmembrane region" description="Helical" evidence="6">
    <location>
        <begin position="71"/>
        <end position="94"/>
    </location>
</feature>
<dbReference type="AlphaFoldDB" id="A0A0N0XZC1"/>
<feature type="transmembrane region" description="Helical" evidence="6">
    <location>
        <begin position="238"/>
        <end position="259"/>
    </location>
</feature>
<dbReference type="InterPro" id="IPR011701">
    <property type="entry name" value="MFS"/>
</dbReference>
<dbReference type="GO" id="GO:0005886">
    <property type="term" value="C:plasma membrane"/>
    <property type="evidence" value="ECO:0007669"/>
    <property type="project" value="UniProtKB-SubCell"/>
</dbReference>
<feature type="domain" description="Major facilitator superfamily (MFS) profile" evidence="7">
    <location>
        <begin position="4"/>
        <end position="387"/>
    </location>
</feature>
<feature type="transmembrane region" description="Helical" evidence="6">
    <location>
        <begin position="204"/>
        <end position="226"/>
    </location>
</feature>
<dbReference type="InterPro" id="IPR036259">
    <property type="entry name" value="MFS_trans_sf"/>
</dbReference>
<dbReference type="Proteomes" id="UP000037982">
    <property type="component" value="Unassembled WGS sequence"/>
</dbReference>
<dbReference type="PROSITE" id="PS50850">
    <property type="entry name" value="MFS"/>
    <property type="match status" value="1"/>
</dbReference>
<dbReference type="EMBL" id="LGKG01000013">
    <property type="protein sequence ID" value="KPC66414.1"/>
    <property type="molecule type" value="Genomic_DNA"/>
</dbReference>
<feature type="transmembrane region" description="Helical" evidence="6">
    <location>
        <begin position="129"/>
        <end position="148"/>
    </location>
</feature>
<feature type="transmembrane region" description="Helical" evidence="6">
    <location>
        <begin position="160"/>
        <end position="183"/>
    </location>
</feature>
<feature type="transmembrane region" description="Helical" evidence="6">
    <location>
        <begin position="319"/>
        <end position="338"/>
    </location>
</feature>
<evidence type="ECO:0000256" key="6">
    <source>
        <dbReference type="SAM" id="Phobius"/>
    </source>
</evidence>
<name>A0A0N0XZC1_9ACTN</name>
<dbReference type="CDD" id="cd17324">
    <property type="entry name" value="MFS_NepI_like"/>
    <property type="match status" value="1"/>
</dbReference>
<feature type="transmembrane region" description="Helical" evidence="6">
    <location>
        <begin position="100"/>
        <end position="122"/>
    </location>
</feature>
<proteinExistence type="predicted"/>
<dbReference type="RefSeq" id="WP_046930883.1">
    <property type="nucleotide sequence ID" value="NZ_LGKG01000013.1"/>
</dbReference>
<comment type="caution">
    <text evidence="8">The sequence shown here is derived from an EMBL/GenBank/DDBJ whole genome shotgun (WGS) entry which is preliminary data.</text>
</comment>
<evidence type="ECO:0000313" key="8">
    <source>
        <dbReference type="EMBL" id="KPC66414.1"/>
    </source>
</evidence>